<dbReference type="SUPFAM" id="SSF51735">
    <property type="entry name" value="NAD(P)-binding Rossmann-fold domains"/>
    <property type="match status" value="1"/>
</dbReference>
<reference evidence="10" key="1">
    <citation type="journal article" date="2017" name="Front. Plant Sci.">
        <title>Climate Clever Clovers: New Paradigm to Reduce the Environmental Footprint of Ruminants by Breeding Low Methanogenic Forages Utilizing Haplotype Variation.</title>
        <authorList>
            <person name="Kaur P."/>
            <person name="Appels R."/>
            <person name="Bayer P.E."/>
            <person name="Keeble-Gagnere G."/>
            <person name="Wang J."/>
            <person name="Hirakawa H."/>
            <person name="Shirasawa K."/>
            <person name="Vercoe P."/>
            <person name="Stefanova K."/>
            <person name="Durmic Z."/>
            <person name="Nichols P."/>
            <person name="Revell C."/>
            <person name="Isobe S.N."/>
            <person name="Edwards D."/>
            <person name="Erskine W."/>
        </authorList>
    </citation>
    <scope>NUCLEOTIDE SEQUENCE [LARGE SCALE GENOMIC DNA]</scope>
    <source>
        <strain evidence="10">cv. Daliak</strain>
    </source>
</reference>
<evidence type="ECO:0000313" key="9">
    <source>
        <dbReference type="EMBL" id="GAU20952.1"/>
    </source>
</evidence>
<dbReference type="GO" id="GO:0005506">
    <property type="term" value="F:iron ion binding"/>
    <property type="evidence" value="ECO:0007669"/>
    <property type="project" value="InterPro"/>
</dbReference>
<evidence type="ECO:0000256" key="5">
    <source>
        <dbReference type="ARBA" id="ARBA00023136"/>
    </source>
</evidence>
<feature type="domain" description="Very-long-chain aldehyde decarbonylase CER1-like C-terminal" evidence="8">
    <location>
        <begin position="454"/>
        <end position="624"/>
    </location>
</feature>
<dbReference type="Pfam" id="PF04116">
    <property type="entry name" value="FA_hydroxylase"/>
    <property type="match status" value="1"/>
</dbReference>
<dbReference type="InterPro" id="IPR006694">
    <property type="entry name" value="Fatty_acid_hydroxylase"/>
</dbReference>
<keyword evidence="5 6" id="KW-0472">Membrane</keyword>
<dbReference type="OrthoDB" id="408954at2759"/>
<dbReference type="Gene3D" id="3.40.50.720">
    <property type="entry name" value="NAD(P)-binding Rossmann-like Domain"/>
    <property type="match status" value="1"/>
</dbReference>
<dbReference type="Proteomes" id="UP000242715">
    <property type="component" value="Unassembled WGS sequence"/>
</dbReference>
<comment type="similarity">
    <text evidence="2">Belongs to the sterol desaturase family.</text>
</comment>
<evidence type="ECO:0000259" key="7">
    <source>
        <dbReference type="Pfam" id="PF04116"/>
    </source>
</evidence>
<feature type="transmembrane region" description="Helical" evidence="6">
    <location>
        <begin position="97"/>
        <end position="116"/>
    </location>
</feature>
<proteinExistence type="inferred from homology"/>
<dbReference type="GO" id="GO:0016020">
    <property type="term" value="C:membrane"/>
    <property type="evidence" value="ECO:0007669"/>
    <property type="project" value="UniProtKB-SubCell"/>
</dbReference>
<dbReference type="EMBL" id="DF973223">
    <property type="protein sequence ID" value="GAU20952.1"/>
    <property type="molecule type" value="Genomic_DNA"/>
</dbReference>
<dbReference type="PANTHER" id="PTHR11863">
    <property type="entry name" value="STEROL DESATURASE"/>
    <property type="match status" value="1"/>
</dbReference>
<feature type="transmembrane region" description="Helical" evidence="6">
    <location>
        <begin position="328"/>
        <end position="347"/>
    </location>
</feature>
<evidence type="ECO:0000256" key="1">
    <source>
        <dbReference type="ARBA" id="ARBA00004141"/>
    </source>
</evidence>
<dbReference type="Pfam" id="PF12076">
    <property type="entry name" value="CER1-like_C"/>
    <property type="match status" value="1"/>
</dbReference>
<dbReference type="InterPro" id="IPR021940">
    <property type="entry name" value="CER1-like_C"/>
</dbReference>
<dbReference type="InterPro" id="IPR036291">
    <property type="entry name" value="NAD(P)-bd_dom_sf"/>
</dbReference>
<comment type="subcellular location">
    <subcellularLocation>
        <location evidence="1">Membrane</location>
        <topology evidence="1">Multi-pass membrane protein</topology>
    </subcellularLocation>
</comment>
<evidence type="ECO:0000313" key="10">
    <source>
        <dbReference type="Proteomes" id="UP000242715"/>
    </source>
</evidence>
<evidence type="ECO:0000256" key="4">
    <source>
        <dbReference type="ARBA" id="ARBA00022989"/>
    </source>
</evidence>
<keyword evidence="10" id="KW-1185">Reference proteome</keyword>
<evidence type="ECO:0008006" key="11">
    <source>
        <dbReference type="Google" id="ProtNLM"/>
    </source>
</evidence>
<name>A0A2Z6MQE4_TRISU</name>
<protein>
    <recommendedName>
        <fullName evidence="11">Fatty acid hydroxylase domain-containing protein</fullName>
    </recommendedName>
</protein>
<keyword evidence="4 6" id="KW-1133">Transmembrane helix</keyword>
<dbReference type="AlphaFoldDB" id="A0A2Z6MQE4"/>
<keyword evidence="3 6" id="KW-0812">Transmembrane</keyword>
<accession>A0A2Z6MQE4</accession>
<sequence>MGAPLSSWPWENLGIFKYLLYGPIVGKVLYEIFYEEKHSISNLSWWCLHLLILCGLRGLLHVLWSSYSNMLFLTRNRRILQQGVDFKQIDKEWNWDNFLILQALVATIVCYIFPFLQHLPLWNVKGVIVALILHVGVSEPLYYLAHKKFHEDYLFTNYHSLHHSSPVPTPLTAGNATFLEHVILTAVIGIPIFGASMMGYGSGSLVYGYVLFFDFLRCFGHCNVEIVPHKLFEALPFLKYLIYTPTYHNLHHTDKDTNFCLFMPLFDALGNTLNKNSWTLHKTLSSGSGNGAKVPDFVFLAHMVDISSCMHVPFVLRSASSFAYTTRLFFIPCLPVTFLVVMAMWLWSKTFLLSFYYIRGRLHQTWVVPRCGFQYFLPFATDGINKHIEQAILRADKMGVKVISLAALNKNESLNGGGKLFVDKHPNLRVRVVHGNTLTAAVILNEIHQDVKEVFLTGATSKLGRAIALYLCQKKVRVLMLTISTDRFQKIQKEAPVEYQSYLVQVTKYQAAKNCKTWIVGKWITPREQSWAPSGTHFHQFVVPPILSFRRDCTYGDLAAMRLPEDVEGLGCCEYTMDRGVVHACHAGGVVHSLEGWTHHEVGALDVNRIDLVWQAALKHGLRPVSSSPHSKSD</sequence>
<dbReference type="InterPro" id="IPR050307">
    <property type="entry name" value="Sterol_Desaturase_Related"/>
</dbReference>
<evidence type="ECO:0000256" key="3">
    <source>
        <dbReference type="ARBA" id="ARBA00022692"/>
    </source>
</evidence>
<evidence type="ECO:0000259" key="8">
    <source>
        <dbReference type="Pfam" id="PF12076"/>
    </source>
</evidence>
<feature type="transmembrane region" description="Helical" evidence="6">
    <location>
        <begin position="43"/>
        <end position="67"/>
    </location>
</feature>
<dbReference type="GO" id="GO:0016491">
    <property type="term" value="F:oxidoreductase activity"/>
    <property type="evidence" value="ECO:0007669"/>
    <property type="project" value="InterPro"/>
</dbReference>
<feature type="domain" description="Fatty acid hydroxylase" evidence="7">
    <location>
        <begin position="132"/>
        <end position="272"/>
    </location>
</feature>
<evidence type="ECO:0000256" key="6">
    <source>
        <dbReference type="SAM" id="Phobius"/>
    </source>
</evidence>
<feature type="transmembrane region" description="Helical" evidence="6">
    <location>
        <begin position="182"/>
        <end position="201"/>
    </location>
</feature>
<feature type="transmembrane region" description="Helical" evidence="6">
    <location>
        <begin position="122"/>
        <end position="145"/>
    </location>
</feature>
<organism evidence="9 10">
    <name type="scientific">Trifolium subterraneum</name>
    <name type="common">Subterranean clover</name>
    <dbReference type="NCBI Taxonomy" id="3900"/>
    <lineage>
        <taxon>Eukaryota</taxon>
        <taxon>Viridiplantae</taxon>
        <taxon>Streptophyta</taxon>
        <taxon>Embryophyta</taxon>
        <taxon>Tracheophyta</taxon>
        <taxon>Spermatophyta</taxon>
        <taxon>Magnoliopsida</taxon>
        <taxon>eudicotyledons</taxon>
        <taxon>Gunneridae</taxon>
        <taxon>Pentapetalae</taxon>
        <taxon>rosids</taxon>
        <taxon>fabids</taxon>
        <taxon>Fabales</taxon>
        <taxon>Fabaceae</taxon>
        <taxon>Papilionoideae</taxon>
        <taxon>50 kb inversion clade</taxon>
        <taxon>NPAAA clade</taxon>
        <taxon>Hologalegina</taxon>
        <taxon>IRL clade</taxon>
        <taxon>Trifolieae</taxon>
        <taxon>Trifolium</taxon>
    </lineage>
</organism>
<gene>
    <name evidence="9" type="ORF">TSUD_201010</name>
</gene>
<evidence type="ECO:0000256" key="2">
    <source>
        <dbReference type="ARBA" id="ARBA00009324"/>
    </source>
</evidence>
<dbReference type="GO" id="GO:0008610">
    <property type="term" value="P:lipid biosynthetic process"/>
    <property type="evidence" value="ECO:0007669"/>
    <property type="project" value="InterPro"/>
</dbReference>